<dbReference type="Proteomes" id="UP000676336">
    <property type="component" value="Unassembled WGS sequence"/>
</dbReference>
<accession>A0A816NUG6</accession>
<evidence type="ECO:0000313" key="2">
    <source>
        <dbReference type="EMBL" id="CAF3933934.1"/>
    </source>
</evidence>
<sequence length="205" mass="23552">MSSCSYPFCPVHALHFPSETTNSTKCSSSKNNDNKYNCIIIRAQGTNKETLTNIQSICSHLEPITLNSYGCEISEKHELSSKHGMHGDLRETGKFYDHEDTSNWYYYVYGKSVEKKQTNGEITNFIASRLLGHSVYDDIAIIRSGPMASKFEPWLSIEKLGQTVLYYKTHNPQTIFAERERKRFFEKMGLQDQKDIPAFAYGFNF</sequence>
<name>A0A816NUG6_9BILA</name>
<comment type="caution">
    <text evidence="1">The sequence shown here is derived from an EMBL/GenBank/DDBJ whole genome shotgun (WGS) entry which is preliminary data.</text>
</comment>
<dbReference type="AlphaFoldDB" id="A0A816NUG6"/>
<protein>
    <submittedName>
        <fullName evidence="1">Uncharacterized protein</fullName>
    </submittedName>
</protein>
<evidence type="ECO:0000313" key="1">
    <source>
        <dbReference type="EMBL" id="CAF2039684.1"/>
    </source>
</evidence>
<dbReference type="EMBL" id="CAJNRE010004883">
    <property type="protein sequence ID" value="CAF2039684.1"/>
    <property type="molecule type" value="Genomic_DNA"/>
</dbReference>
<evidence type="ECO:0000313" key="3">
    <source>
        <dbReference type="Proteomes" id="UP000663824"/>
    </source>
</evidence>
<organism evidence="1 3">
    <name type="scientific">Rotaria magnacalcarata</name>
    <dbReference type="NCBI Taxonomy" id="392030"/>
    <lineage>
        <taxon>Eukaryota</taxon>
        <taxon>Metazoa</taxon>
        <taxon>Spiralia</taxon>
        <taxon>Gnathifera</taxon>
        <taxon>Rotifera</taxon>
        <taxon>Eurotatoria</taxon>
        <taxon>Bdelloidea</taxon>
        <taxon>Philodinida</taxon>
        <taxon>Philodinidae</taxon>
        <taxon>Rotaria</taxon>
    </lineage>
</organism>
<dbReference type="Proteomes" id="UP000663824">
    <property type="component" value="Unassembled WGS sequence"/>
</dbReference>
<gene>
    <name evidence="1" type="ORF">MBJ925_LOCUS11185</name>
    <name evidence="2" type="ORF">SMN809_LOCUS8347</name>
</gene>
<dbReference type="EMBL" id="CAJOBI010002552">
    <property type="protein sequence ID" value="CAF3933934.1"/>
    <property type="molecule type" value="Genomic_DNA"/>
</dbReference>
<reference evidence="1" key="1">
    <citation type="submission" date="2021-02" db="EMBL/GenBank/DDBJ databases">
        <authorList>
            <person name="Nowell W R."/>
        </authorList>
    </citation>
    <scope>NUCLEOTIDE SEQUENCE</scope>
</reference>
<proteinExistence type="predicted"/>